<gene>
    <name evidence="1" type="ORF">CR194_09905</name>
</gene>
<accession>A0A323TVD9</accession>
<evidence type="ECO:0000313" key="1">
    <source>
        <dbReference type="EMBL" id="PYZ93475.1"/>
    </source>
</evidence>
<proteinExistence type="predicted"/>
<evidence type="ECO:0000313" key="2">
    <source>
        <dbReference type="Proteomes" id="UP000248214"/>
    </source>
</evidence>
<organism evidence="1 2">
    <name type="scientific">Salipaludibacillus keqinensis</name>
    <dbReference type="NCBI Taxonomy" id="2045207"/>
    <lineage>
        <taxon>Bacteria</taxon>
        <taxon>Bacillati</taxon>
        <taxon>Bacillota</taxon>
        <taxon>Bacilli</taxon>
        <taxon>Bacillales</taxon>
        <taxon>Bacillaceae</taxon>
    </lineage>
</organism>
<dbReference type="EMBL" id="PDOD01000002">
    <property type="protein sequence ID" value="PYZ93475.1"/>
    <property type="molecule type" value="Genomic_DNA"/>
</dbReference>
<dbReference type="AlphaFoldDB" id="A0A323TVD9"/>
<name>A0A323TVD9_9BACI</name>
<dbReference type="OrthoDB" id="2453421at2"/>
<dbReference type="Proteomes" id="UP000248214">
    <property type="component" value="Unassembled WGS sequence"/>
</dbReference>
<dbReference type="RefSeq" id="WP_110609507.1">
    <property type="nucleotide sequence ID" value="NZ_PDOD01000002.1"/>
</dbReference>
<protein>
    <submittedName>
        <fullName evidence="1">Uncharacterized protein</fullName>
    </submittedName>
</protein>
<keyword evidence="2" id="KW-1185">Reference proteome</keyword>
<comment type="caution">
    <text evidence="1">The sequence shown here is derived from an EMBL/GenBank/DDBJ whole genome shotgun (WGS) entry which is preliminary data.</text>
</comment>
<sequence length="84" mass="10222">MELTDWSYGRKYQIKAWFDSHPHSPVIFRSFPNFHFVYMVKWSEQDPTVTRQDLQEMERLMNEELGSLRGYESRRSVTKQAYVK</sequence>
<reference evidence="1 2" key="1">
    <citation type="submission" date="2017-10" db="EMBL/GenBank/DDBJ databases">
        <title>Bacillus sp. nov., a halophilic bacterium isolated from a Keqin Lake.</title>
        <authorList>
            <person name="Wang H."/>
        </authorList>
    </citation>
    <scope>NUCLEOTIDE SEQUENCE [LARGE SCALE GENOMIC DNA]</scope>
    <source>
        <strain evidence="1 2">KQ-12</strain>
    </source>
</reference>